<organism evidence="1 2">
    <name type="scientific">Pararge aegeria aegeria</name>
    <dbReference type="NCBI Taxonomy" id="348720"/>
    <lineage>
        <taxon>Eukaryota</taxon>
        <taxon>Metazoa</taxon>
        <taxon>Ecdysozoa</taxon>
        <taxon>Arthropoda</taxon>
        <taxon>Hexapoda</taxon>
        <taxon>Insecta</taxon>
        <taxon>Pterygota</taxon>
        <taxon>Neoptera</taxon>
        <taxon>Endopterygota</taxon>
        <taxon>Lepidoptera</taxon>
        <taxon>Glossata</taxon>
        <taxon>Ditrysia</taxon>
        <taxon>Papilionoidea</taxon>
        <taxon>Nymphalidae</taxon>
        <taxon>Satyrinae</taxon>
        <taxon>Satyrini</taxon>
        <taxon>Parargina</taxon>
        <taxon>Pararge</taxon>
    </lineage>
</organism>
<dbReference type="AlphaFoldDB" id="A0A8S4S501"/>
<dbReference type="Proteomes" id="UP000838756">
    <property type="component" value="Unassembled WGS sequence"/>
</dbReference>
<accession>A0A8S4S501</accession>
<protein>
    <submittedName>
        <fullName evidence="1">Jg15942 protein</fullName>
    </submittedName>
</protein>
<name>A0A8S4S501_9NEOP</name>
<keyword evidence="2" id="KW-1185">Reference proteome</keyword>
<dbReference type="EMBL" id="CAKXAJ010025829">
    <property type="protein sequence ID" value="CAH2244463.1"/>
    <property type="molecule type" value="Genomic_DNA"/>
</dbReference>
<comment type="caution">
    <text evidence="1">The sequence shown here is derived from an EMBL/GenBank/DDBJ whole genome shotgun (WGS) entry which is preliminary data.</text>
</comment>
<evidence type="ECO:0000313" key="2">
    <source>
        <dbReference type="Proteomes" id="UP000838756"/>
    </source>
</evidence>
<proteinExistence type="predicted"/>
<sequence length="71" mass="7424">MNYAPSSFVRLTDYTYKMAYFMVQLKADNVGAAVRDLRAQVPGGGAEPGVLRPPGTAAAEAGATTFQGLEG</sequence>
<gene>
    <name evidence="1" type="primary">jg15942</name>
    <name evidence="1" type="ORF">PAEG_LOCUS20406</name>
</gene>
<reference evidence="1" key="1">
    <citation type="submission" date="2022-03" db="EMBL/GenBank/DDBJ databases">
        <authorList>
            <person name="Lindestad O."/>
        </authorList>
    </citation>
    <scope>NUCLEOTIDE SEQUENCE</scope>
</reference>
<evidence type="ECO:0000313" key="1">
    <source>
        <dbReference type="EMBL" id="CAH2244463.1"/>
    </source>
</evidence>